<sequence length="207" mass="23519">MDTQDLSFVTTFRGNQAAAVNDTSRLQAHRGCFSFLPPEIWQMVANNLDSFGDISRLSRVNKHLFSLLIFTRAQVEAKIPNRLRARMPSMLYLAIKRKWSLGEIEKIVAAYTQTGSCALETNEIPSWEPPLHLAVKLNRLDVVDLLLQSECCKEDVKSCKNALDIAREAENSGMEDHLLVLGAEDLGRHEPVMEWCQIDPYEVCLEW</sequence>
<name>A0ACC1PI65_9PEZI</name>
<protein>
    <submittedName>
        <fullName evidence="1">Uncharacterized protein</fullName>
    </submittedName>
</protein>
<proteinExistence type="predicted"/>
<dbReference type="Proteomes" id="UP001143856">
    <property type="component" value="Unassembled WGS sequence"/>
</dbReference>
<accession>A0ACC1PI65</accession>
<gene>
    <name evidence="1" type="ORF">NUW58_g1898</name>
</gene>
<reference evidence="1" key="1">
    <citation type="submission" date="2022-10" db="EMBL/GenBank/DDBJ databases">
        <title>Genome Sequence of Xylaria curta.</title>
        <authorList>
            <person name="Buettner E."/>
        </authorList>
    </citation>
    <scope>NUCLEOTIDE SEQUENCE</scope>
    <source>
        <strain evidence="1">Babe10</strain>
    </source>
</reference>
<evidence type="ECO:0000313" key="1">
    <source>
        <dbReference type="EMBL" id="KAJ2993256.1"/>
    </source>
</evidence>
<organism evidence="1 2">
    <name type="scientific">Xylaria curta</name>
    <dbReference type="NCBI Taxonomy" id="42375"/>
    <lineage>
        <taxon>Eukaryota</taxon>
        <taxon>Fungi</taxon>
        <taxon>Dikarya</taxon>
        <taxon>Ascomycota</taxon>
        <taxon>Pezizomycotina</taxon>
        <taxon>Sordariomycetes</taxon>
        <taxon>Xylariomycetidae</taxon>
        <taxon>Xylariales</taxon>
        <taxon>Xylariaceae</taxon>
        <taxon>Xylaria</taxon>
    </lineage>
</organism>
<evidence type="ECO:0000313" key="2">
    <source>
        <dbReference type="Proteomes" id="UP001143856"/>
    </source>
</evidence>
<comment type="caution">
    <text evidence="1">The sequence shown here is derived from an EMBL/GenBank/DDBJ whole genome shotgun (WGS) entry which is preliminary data.</text>
</comment>
<keyword evidence="2" id="KW-1185">Reference proteome</keyword>
<dbReference type="EMBL" id="JAPDGR010000224">
    <property type="protein sequence ID" value="KAJ2993256.1"/>
    <property type="molecule type" value="Genomic_DNA"/>
</dbReference>